<keyword evidence="4" id="KW-1185">Reference proteome</keyword>
<accession>A0A1H6XBH1</accession>
<proteinExistence type="predicted"/>
<accession>A0A2H4PZB4</accession>
<reference evidence="3 4" key="1">
    <citation type="submission" date="2016-10" db="EMBL/GenBank/DDBJ databases">
        <authorList>
            <person name="de Groot N.N."/>
        </authorList>
    </citation>
    <scope>NUCLEOTIDE SEQUENCE [LARGE SCALE GENOMIC DNA]</scope>
    <source>
        <strain evidence="3 4">DSM 22187</strain>
    </source>
</reference>
<sequence length="95" mass="10921">MVVTKYSNSFLFQSIVSNLFGSAILSRLKARGLMRHKQPFWVITDVDDRIRSAYERHRYHETADEQYGAEALETLSPTRWSPCSDGGRRPETALT</sequence>
<evidence type="ECO:0000313" key="3">
    <source>
        <dbReference type="EMBL" id="SEJ26488.1"/>
    </source>
</evidence>
<dbReference type="EMBL" id="FNYR01000037">
    <property type="protein sequence ID" value="SEJ26488.1"/>
    <property type="molecule type" value="Genomic_DNA"/>
</dbReference>
<gene>
    <name evidence="3" type="ORF">SAMN05444271_13720</name>
</gene>
<feature type="transmembrane region" description="Helical" evidence="2">
    <location>
        <begin position="6"/>
        <end position="28"/>
    </location>
</feature>
<keyword evidence="2" id="KW-0812">Transmembrane</keyword>
<keyword evidence="2" id="KW-0472">Membrane</keyword>
<dbReference type="Proteomes" id="UP000198888">
    <property type="component" value="Unassembled WGS sequence"/>
</dbReference>
<evidence type="ECO:0000313" key="4">
    <source>
        <dbReference type="Proteomes" id="UP000198888"/>
    </source>
</evidence>
<evidence type="ECO:0000256" key="2">
    <source>
        <dbReference type="SAM" id="Phobius"/>
    </source>
</evidence>
<protein>
    <submittedName>
        <fullName evidence="3">Uncharacterized protein</fullName>
    </submittedName>
</protein>
<dbReference type="AlphaFoldDB" id="A0A1H6XBH1"/>
<feature type="compositionally biased region" description="Basic and acidic residues" evidence="1">
    <location>
        <begin position="86"/>
        <end position="95"/>
    </location>
</feature>
<name>A0A1H6XBH1_9EURY</name>
<keyword evidence="2" id="KW-1133">Transmembrane helix</keyword>
<organism evidence="3 4">
    <name type="scientific">Halohasta litchfieldiae</name>
    <dbReference type="NCBI Taxonomy" id="1073996"/>
    <lineage>
        <taxon>Archaea</taxon>
        <taxon>Methanobacteriati</taxon>
        <taxon>Methanobacteriota</taxon>
        <taxon>Stenosarchaea group</taxon>
        <taxon>Halobacteria</taxon>
        <taxon>Halobacteriales</taxon>
        <taxon>Haloferacaceae</taxon>
        <taxon>Halohasta</taxon>
    </lineage>
</organism>
<feature type="region of interest" description="Disordered" evidence="1">
    <location>
        <begin position="72"/>
        <end position="95"/>
    </location>
</feature>
<dbReference type="KEGG" id="hae:halTADL_0656"/>
<evidence type="ECO:0000256" key="1">
    <source>
        <dbReference type="SAM" id="MobiDB-lite"/>
    </source>
</evidence>